<dbReference type="SUPFAM" id="SSF49452">
    <property type="entry name" value="Starch-binding domain-like"/>
    <property type="match status" value="1"/>
</dbReference>
<dbReference type="SUPFAM" id="SSF49503">
    <property type="entry name" value="Cupredoxins"/>
    <property type="match status" value="1"/>
</dbReference>
<organism evidence="1 2">
    <name type="scientific">Rhodanobacter panaciterrae</name>
    <dbReference type="NCBI Taxonomy" id="490572"/>
    <lineage>
        <taxon>Bacteria</taxon>
        <taxon>Pseudomonadati</taxon>
        <taxon>Pseudomonadota</taxon>
        <taxon>Gammaproteobacteria</taxon>
        <taxon>Lysobacterales</taxon>
        <taxon>Rhodanobacteraceae</taxon>
        <taxon>Rhodanobacter</taxon>
    </lineage>
</organism>
<dbReference type="Gene3D" id="2.60.40.420">
    <property type="entry name" value="Cupredoxins - blue copper proteins"/>
    <property type="match status" value="1"/>
</dbReference>
<dbReference type="InterPro" id="IPR008972">
    <property type="entry name" value="Cupredoxin"/>
</dbReference>
<evidence type="ECO:0008006" key="3">
    <source>
        <dbReference type="Google" id="ProtNLM"/>
    </source>
</evidence>
<name>A0ABQ2ZL20_9GAMM</name>
<accession>A0ABQ2ZL20</accession>
<dbReference type="Proteomes" id="UP000621898">
    <property type="component" value="Unassembled WGS sequence"/>
</dbReference>
<dbReference type="InterPro" id="IPR013784">
    <property type="entry name" value="Carb-bd-like_fold"/>
</dbReference>
<dbReference type="RefSeq" id="WP_189439568.1">
    <property type="nucleotide sequence ID" value="NZ_BMXT01000001.1"/>
</dbReference>
<protein>
    <recommendedName>
        <fullName evidence="3">Plastocyanin</fullName>
    </recommendedName>
</protein>
<proteinExistence type="predicted"/>
<reference evidence="2" key="1">
    <citation type="journal article" date="2019" name="Int. J. Syst. Evol. Microbiol.">
        <title>The Global Catalogue of Microorganisms (GCM) 10K type strain sequencing project: providing services to taxonomists for standard genome sequencing and annotation.</title>
        <authorList>
            <consortium name="The Broad Institute Genomics Platform"/>
            <consortium name="The Broad Institute Genome Sequencing Center for Infectious Disease"/>
            <person name="Wu L."/>
            <person name="Ma J."/>
        </authorList>
    </citation>
    <scope>NUCLEOTIDE SEQUENCE [LARGE SCALE GENOMIC DNA]</scope>
    <source>
        <strain evidence="2">KCTC 22232</strain>
    </source>
</reference>
<dbReference type="EMBL" id="BMXT01000001">
    <property type="protein sequence ID" value="GGY16448.1"/>
    <property type="molecule type" value="Genomic_DNA"/>
</dbReference>
<comment type="caution">
    <text evidence="1">The sequence shown here is derived from an EMBL/GenBank/DDBJ whole genome shotgun (WGS) entry which is preliminary data.</text>
</comment>
<keyword evidence="2" id="KW-1185">Reference proteome</keyword>
<sequence length="218" mass="22626">MALKAPVMKKVDVAATAAPASPSASVQISGHVDLGAASGQQVAAGEQADTLVYFVPSNGGARAKAAHYTVYTHNRDFNPEAIAVPQGSTVTFVNLDEVRHNVFSVTPGAAFDLGYQGSGEKAAHVFGRAGIVLVSCNVHHSMELDMLVVPTPYVGKVAADGSFILRGLPAGAGTLHFWNPRAQPASQSVTLPMSGVVRQQLLAIKPRMTTELNAGATP</sequence>
<gene>
    <name evidence="1" type="ORF">GCM10008098_04650</name>
</gene>
<evidence type="ECO:0000313" key="2">
    <source>
        <dbReference type="Proteomes" id="UP000621898"/>
    </source>
</evidence>
<evidence type="ECO:0000313" key="1">
    <source>
        <dbReference type="EMBL" id="GGY16448.1"/>
    </source>
</evidence>